<comment type="caution">
    <text evidence="1">The sequence shown here is derived from an EMBL/GenBank/DDBJ whole genome shotgun (WGS) entry which is preliminary data.</text>
</comment>
<gene>
    <name evidence="1" type="ORF">FB550_105146</name>
</gene>
<dbReference type="AlphaFoldDB" id="A0A561DEM8"/>
<evidence type="ECO:0000313" key="1">
    <source>
        <dbReference type="EMBL" id="TWE01778.1"/>
    </source>
</evidence>
<organism evidence="1 2">
    <name type="scientific">Neobacillus bataviensis</name>
    <dbReference type="NCBI Taxonomy" id="220685"/>
    <lineage>
        <taxon>Bacteria</taxon>
        <taxon>Bacillati</taxon>
        <taxon>Bacillota</taxon>
        <taxon>Bacilli</taxon>
        <taxon>Bacillales</taxon>
        <taxon>Bacillaceae</taxon>
        <taxon>Neobacillus</taxon>
    </lineage>
</organism>
<dbReference type="EMBL" id="VIVN01000005">
    <property type="protein sequence ID" value="TWE01778.1"/>
    <property type="molecule type" value="Genomic_DNA"/>
</dbReference>
<keyword evidence="2" id="KW-1185">Reference proteome</keyword>
<accession>A0A561DEM8</accession>
<reference evidence="1 2" key="1">
    <citation type="submission" date="2019-06" db="EMBL/GenBank/DDBJ databases">
        <title>Sorghum-associated microbial communities from plants grown in Nebraska, USA.</title>
        <authorList>
            <person name="Schachtman D."/>
        </authorList>
    </citation>
    <scope>NUCLEOTIDE SEQUENCE [LARGE SCALE GENOMIC DNA]</scope>
    <source>
        <strain evidence="1 2">2482</strain>
    </source>
</reference>
<dbReference type="Proteomes" id="UP000319671">
    <property type="component" value="Unassembled WGS sequence"/>
</dbReference>
<name>A0A561DEM8_9BACI</name>
<proteinExistence type="predicted"/>
<protein>
    <submittedName>
        <fullName evidence="1">Uncharacterized protein</fullName>
    </submittedName>
</protein>
<sequence length="36" mass="4271">MEMSQGRNNYLGFLRMEAGQKARLDLVVCTYFYLDH</sequence>
<evidence type="ECO:0000313" key="2">
    <source>
        <dbReference type="Proteomes" id="UP000319671"/>
    </source>
</evidence>